<keyword evidence="10" id="KW-1185">Reference proteome</keyword>
<keyword evidence="7" id="KW-0119">Carbohydrate metabolism</keyword>
<comment type="pathway">
    <text evidence="7">Carbohydrate metabolism; galactose metabolism.</text>
</comment>
<comment type="function">
    <text evidence="3">Catalyzes two distinct but analogous reactions: the reversible epimerization of UDP-glucose to UDP-galactose and the reversible epimerization of UDP-N-acetylglucosamine to UDP-N-acetylgalactosamine. The reaction with UDP-Gal plays a critical role in the Leloir pathway of galactose catabolism in which galactose is converted to the glycolytic intermediate glucose 6-phosphate. It contributes to the catabolism of dietary galactose and enables the endogenous biosynthesis of both UDP-Gal and UDP-GalNAc when exogenous sources are limited. Both UDP-sugar interconversions are important in the synthesis of glycoproteins and glycolipids.</text>
</comment>
<evidence type="ECO:0000256" key="1">
    <source>
        <dbReference type="ARBA" id="ARBA00000014"/>
    </source>
</evidence>
<comment type="catalytic activity">
    <reaction evidence="7">
        <text>UDP-alpha-D-glucose = UDP-alpha-D-galactose</text>
        <dbReference type="Rhea" id="RHEA:22168"/>
        <dbReference type="ChEBI" id="CHEBI:58885"/>
        <dbReference type="ChEBI" id="CHEBI:66914"/>
        <dbReference type="EC" id="5.1.3.2"/>
    </reaction>
</comment>
<dbReference type="EMBL" id="WJQU01000002">
    <property type="protein sequence ID" value="KAJ6642512.1"/>
    <property type="molecule type" value="Genomic_DNA"/>
</dbReference>
<reference evidence="9" key="1">
    <citation type="submission" date="2022-07" db="EMBL/GenBank/DDBJ databases">
        <authorList>
            <person name="Trinca V."/>
            <person name="Uliana J.V.C."/>
            <person name="Torres T.T."/>
            <person name="Ward R.J."/>
            <person name="Monesi N."/>
        </authorList>
    </citation>
    <scope>NUCLEOTIDE SEQUENCE</scope>
    <source>
        <strain evidence="9">HSMRA1968</strain>
        <tissue evidence="9">Whole embryos</tissue>
    </source>
</reference>
<dbReference type="NCBIfam" id="TIGR01179">
    <property type="entry name" value="galE"/>
    <property type="match status" value="1"/>
</dbReference>
<dbReference type="GO" id="GO:0003978">
    <property type="term" value="F:UDP-glucose 4-epimerase activity"/>
    <property type="evidence" value="ECO:0007669"/>
    <property type="project" value="UniProtKB-UniRule"/>
</dbReference>
<dbReference type="AlphaFoldDB" id="A0A9Q0N3P5"/>
<dbReference type="Proteomes" id="UP001151699">
    <property type="component" value="Chromosome B"/>
</dbReference>
<feature type="domain" description="NAD(P)-binding" evidence="8">
    <location>
        <begin position="15"/>
        <end position="314"/>
    </location>
</feature>
<gene>
    <name evidence="9" type="primary">galE</name>
    <name evidence="9" type="ORF">Bhyg_07463</name>
</gene>
<evidence type="ECO:0000256" key="3">
    <source>
        <dbReference type="ARBA" id="ARBA00002760"/>
    </source>
</evidence>
<dbReference type="PRINTS" id="PR01713">
    <property type="entry name" value="NUCEPIMERASE"/>
</dbReference>
<dbReference type="GO" id="GO:0033499">
    <property type="term" value="P:galactose catabolic process via UDP-galactose, Leloir pathway"/>
    <property type="evidence" value="ECO:0007669"/>
    <property type="project" value="TreeGrafter"/>
</dbReference>
<proteinExistence type="inferred from homology"/>
<comment type="cofactor">
    <cofactor evidence="2 7">
        <name>NAD(+)</name>
        <dbReference type="ChEBI" id="CHEBI:57540"/>
    </cofactor>
</comment>
<dbReference type="InterPro" id="IPR016040">
    <property type="entry name" value="NAD(P)-bd_dom"/>
</dbReference>
<protein>
    <recommendedName>
        <fullName evidence="7">UDP-glucose 4-epimerase</fullName>
        <ecNumber evidence="7">5.1.3.2</ecNumber>
    </recommendedName>
</protein>
<dbReference type="PANTHER" id="PTHR43725">
    <property type="entry name" value="UDP-GLUCOSE 4-EPIMERASE"/>
    <property type="match status" value="1"/>
</dbReference>
<sequence length="336" mass="38012">MTDKKMIQSNGKTVLVTDGAGYIGSHCTVVLQEAGYKVIALDNFNNSKDDGNGGLPFIVLKKLRKFLCNSINNKSDSVIHFAAMKNVKDSMESPLLYYRNNIIGLINLLEVMEKFNIFNLAFSSSCTKRNRLGIQSVYGRTKYIVEDILKDISASNEKWNIISLRYFNPVGAHESDLIGEDPIKQFRNIIPFLAQVAMGKREYFTIFGNDYDTPDNSGIRDYTHVMDLAAGHVCALQKLEKSHVNINAYNLGAGRGVSVLELINTFEKTNNVKIPYKFEARRAGDVPMIYADPSLAKRELGWKATRSLEQMCSDFWRWQTMNFSGYQTELRNGNNH</sequence>
<evidence type="ECO:0000256" key="7">
    <source>
        <dbReference type="RuleBase" id="RU366046"/>
    </source>
</evidence>
<evidence type="ECO:0000256" key="4">
    <source>
        <dbReference type="ARBA" id="ARBA00023027"/>
    </source>
</evidence>
<keyword evidence="4 7" id="KW-0520">NAD</keyword>
<dbReference type="SUPFAM" id="SSF51735">
    <property type="entry name" value="NAD(P)-binding Rossmann-fold domains"/>
    <property type="match status" value="1"/>
</dbReference>
<dbReference type="OrthoDB" id="9402762at2759"/>
<dbReference type="Pfam" id="PF16363">
    <property type="entry name" value="GDP_Man_Dehyd"/>
    <property type="match status" value="1"/>
</dbReference>
<comment type="catalytic activity">
    <reaction evidence="1">
        <text>UDP-N-acetyl-alpha-D-glucosamine = UDP-N-acetyl-alpha-D-galactosamine</text>
        <dbReference type="Rhea" id="RHEA:20517"/>
        <dbReference type="ChEBI" id="CHEBI:57705"/>
        <dbReference type="ChEBI" id="CHEBI:67138"/>
        <dbReference type="EC" id="5.1.3.7"/>
    </reaction>
</comment>
<dbReference type="Gene3D" id="3.40.50.720">
    <property type="entry name" value="NAD(P)-binding Rossmann-like Domain"/>
    <property type="match status" value="1"/>
</dbReference>
<comment type="caution">
    <text evidence="9">The sequence shown here is derived from an EMBL/GenBank/DDBJ whole genome shotgun (WGS) entry which is preliminary data.</text>
</comment>
<keyword evidence="6 7" id="KW-0413">Isomerase</keyword>
<dbReference type="CDD" id="cd05247">
    <property type="entry name" value="UDP_G4E_1_SDR_e"/>
    <property type="match status" value="1"/>
</dbReference>
<dbReference type="PANTHER" id="PTHR43725:SF31">
    <property type="entry name" value="UDP-GLUCOSE 4-EPIMERASE"/>
    <property type="match status" value="1"/>
</dbReference>
<accession>A0A9Q0N3P5</accession>
<keyword evidence="5" id="KW-0299">Galactose metabolism</keyword>
<dbReference type="GO" id="GO:0003974">
    <property type="term" value="F:UDP-N-acetylglucosamine 4-epimerase activity"/>
    <property type="evidence" value="ECO:0007669"/>
    <property type="project" value="UniProtKB-EC"/>
</dbReference>
<dbReference type="Gene3D" id="3.90.25.10">
    <property type="entry name" value="UDP-galactose 4-epimerase, domain 1"/>
    <property type="match status" value="1"/>
</dbReference>
<dbReference type="InterPro" id="IPR005886">
    <property type="entry name" value="UDP_G4E"/>
</dbReference>
<dbReference type="EC" id="5.1.3.2" evidence="7"/>
<organism evidence="9 10">
    <name type="scientific">Pseudolycoriella hygida</name>
    <dbReference type="NCBI Taxonomy" id="35572"/>
    <lineage>
        <taxon>Eukaryota</taxon>
        <taxon>Metazoa</taxon>
        <taxon>Ecdysozoa</taxon>
        <taxon>Arthropoda</taxon>
        <taxon>Hexapoda</taxon>
        <taxon>Insecta</taxon>
        <taxon>Pterygota</taxon>
        <taxon>Neoptera</taxon>
        <taxon>Endopterygota</taxon>
        <taxon>Diptera</taxon>
        <taxon>Nematocera</taxon>
        <taxon>Sciaroidea</taxon>
        <taxon>Sciaridae</taxon>
        <taxon>Pseudolycoriella</taxon>
    </lineage>
</organism>
<dbReference type="InterPro" id="IPR036291">
    <property type="entry name" value="NAD(P)-bd_dom_sf"/>
</dbReference>
<evidence type="ECO:0000313" key="9">
    <source>
        <dbReference type="EMBL" id="KAJ6642512.1"/>
    </source>
</evidence>
<comment type="similarity">
    <text evidence="7">Belongs to the NAD(P)-dependent epimerase/dehydratase family.</text>
</comment>
<dbReference type="GO" id="GO:0005829">
    <property type="term" value="C:cytosol"/>
    <property type="evidence" value="ECO:0007669"/>
    <property type="project" value="TreeGrafter"/>
</dbReference>
<evidence type="ECO:0000259" key="8">
    <source>
        <dbReference type="Pfam" id="PF16363"/>
    </source>
</evidence>
<evidence type="ECO:0000256" key="5">
    <source>
        <dbReference type="ARBA" id="ARBA00023144"/>
    </source>
</evidence>
<comment type="subunit">
    <text evidence="7">Homodimer.</text>
</comment>
<evidence type="ECO:0000313" key="10">
    <source>
        <dbReference type="Proteomes" id="UP001151699"/>
    </source>
</evidence>
<name>A0A9Q0N3P5_9DIPT</name>
<evidence type="ECO:0000256" key="6">
    <source>
        <dbReference type="ARBA" id="ARBA00023235"/>
    </source>
</evidence>
<evidence type="ECO:0000256" key="2">
    <source>
        <dbReference type="ARBA" id="ARBA00001911"/>
    </source>
</evidence>